<sequence>MASVFLGHDGPVLSLSGYAWIGKGMCSGETVQGRIAGKQGW</sequence>
<name>A0A127PFP3_9BURK</name>
<proteinExistence type="predicted"/>
<organism evidence="1">
    <name type="scientific">Collimonas fungivorans</name>
    <dbReference type="NCBI Taxonomy" id="158899"/>
    <lineage>
        <taxon>Bacteria</taxon>
        <taxon>Pseudomonadati</taxon>
        <taxon>Pseudomonadota</taxon>
        <taxon>Betaproteobacteria</taxon>
        <taxon>Burkholderiales</taxon>
        <taxon>Oxalobacteraceae</taxon>
        <taxon>Collimonas</taxon>
    </lineage>
</organism>
<evidence type="ECO:0000313" key="2">
    <source>
        <dbReference type="Proteomes" id="UP000072421"/>
    </source>
</evidence>
<evidence type="ECO:0000313" key="1">
    <source>
        <dbReference type="EMBL" id="AMO96535.1"/>
    </source>
</evidence>
<dbReference type="EMBL" id="CP013232">
    <property type="protein sequence ID" value="AMO96535.1"/>
    <property type="molecule type" value="Genomic_DNA"/>
</dbReference>
<protein>
    <submittedName>
        <fullName evidence="1">Uncharacterized protein</fullName>
    </submittedName>
</protein>
<gene>
    <name evidence="1" type="ORF">CFter6_3918</name>
</gene>
<accession>A0A127PFP3</accession>
<dbReference type="AlphaFoldDB" id="A0A127PFP3"/>
<dbReference type="Proteomes" id="UP000072421">
    <property type="component" value="Chromosome"/>
</dbReference>
<reference evidence="1 2" key="1">
    <citation type="submission" date="2015-11" db="EMBL/GenBank/DDBJ databases">
        <title>Exploring the genomic traits of fungus-feeding bacterial genus Collimonas.</title>
        <authorList>
            <person name="Song C."/>
            <person name="Schmidt R."/>
            <person name="de Jager V."/>
            <person name="Krzyzanowska D."/>
            <person name="Jongedijk E."/>
            <person name="Cankar K."/>
            <person name="Beekwilder J."/>
            <person name="van Veen A."/>
            <person name="de Boer W."/>
            <person name="van Veen J.A."/>
            <person name="Garbeva P."/>
        </authorList>
    </citation>
    <scope>NUCLEOTIDE SEQUENCE [LARGE SCALE GENOMIC DNA]</scope>
    <source>
        <strain evidence="1 2">Ter6</strain>
    </source>
</reference>